<name>A0A5J9UKX0_9POAL</name>
<keyword evidence="4" id="KW-1185">Reference proteome</keyword>
<evidence type="ECO:0000256" key="1">
    <source>
        <dbReference type="ARBA" id="ARBA00022801"/>
    </source>
</evidence>
<dbReference type="CDD" id="cd18793">
    <property type="entry name" value="SF2_C_SNF"/>
    <property type="match status" value="1"/>
</dbReference>
<dbReference type="PANTHER" id="PTHR45629">
    <property type="entry name" value="SNF2/RAD54 FAMILY MEMBER"/>
    <property type="match status" value="1"/>
</dbReference>
<dbReference type="AlphaFoldDB" id="A0A5J9UKX0"/>
<evidence type="ECO:0000313" key="4">
    <source>
        <dbReference type="Proteomes" id="UP000324897"/>
    </source>
</evidence>
<gene>
    <name evidence="3" type="ORF">EJB05_26319</name>
</gene>
<dbReference type="PANTHER" id="PTHR45629:SF7">
    <property type="entry name" value="DNA EXCISION REPAIR PROTEIN ERCC-6-RELATED"/>
    <property type="match status" value="1"/>
</dbReference>
<dbReference type="OrthoDB" id="413460at2759"/>
<dbReference type="Proteomes" id="UP000324897">
    <property type="component" value="Chromosome 2"/>
</dbReference>
<accession>A0A5J9UKX0</accession>
<proteinExistence type="predicted"/>
<keyword evidence="1" id="KW-0378">Hydrolase</keyword>
<dbReference type="InterPro" id="IPR001650">
    <property type="entry name" value="Helicase_C-like"/>
</dbReference>
<evidence type="ECO:0000259" key="2">
    <source>
        <dbReference type="PROSITE" id="PS51194"/>
    </source>
</evidence>
<dbReference type="InterPro" id="IPR049730">
    <property type="entry name" value="SNF2/RAD54-like_C"/>
</dbReference>
<dbReference type="Gene3D" id="3.40.50.300">
    <property type="entry name" value="P-loop containing nucleotide triphosphate hydrolases"/>
    <property type="match status" value="1"/>
</dbReference>
<reference evidence="3 4" key="1">
    <citation type="journal article" date="2019" name="Sci. Rep.">
        <title>A high-quality genome of Eragrostis curvula grass provides insights into Poaceae evolution and supports new strategies to enhance forage quality.</title>
        <authorList>
            <person name="Carballo J."/>
            <person name="Santos B.A.C.M."/>
            <person name="Zappacosta D."/>
            <person name="Garbus I."/>
            <person name="Selva J.P."/>
            <person name="Gallo C.A."/>
            <person name="Diaz A."/>
            <person name="Albertini E."/>
            <person name="Caccamo M."/>
            <person name="Echenique V."/>
        </authorList>
    </citation>
    <scope>NUCLEOTIDE SEQUENCE [LARGE SCALE GENOMIC DNA]</scope>
    <source>
        <strain evidence="4">cv. Victoria</strain>
        <tissue evidence="3">Leaf</tissue>
    </source>
</reference>
<dbReference type="GO" id="GO:0015616">
    <property type="term" value="F:DNA translocase activity"/>
    <property type="evidence" value="ECO:0007669"/>
    <property type="project" value="TreeGrafter"/>
</dbReference>
<dbReference type="Gramene" id="TVU23931">
    <property type="protein sequence ID" value="TVU23931"/>
    <property type="gene ID" value="EJB05_26319"/>
</dbReference>
<dbReference type="EMBL" id="RWGY01000013">
    <property type="protein sequence ID" value="TVU23931.1"/>
    <property type="molecule type" value="Genomic_DNA"/>
</dbReference>
<sequence>MILKKICDHPMLLTKRAAVGVLEGMDDMLNDENKGMVENIVMNLGDMANDDDVLQVGERVSCKLTFIISLLRNLIEAGHHVLIFSETRKMLNLIQEAIFLEGYKFFRIDGTTKVSERERIVKDFQEGPEATIFLLTKGVDGLGITLTKATRVIVVDPSWNPSKDNQSVDRAYRLGQTKDVIVYRLMTSATIEEKQYKLQEIQELLSLPQQGFDVSLTHNQLQEVHGQQVTM</sequence>
<dbReference type="InterPro" id="IPR027417">
    <property type="entry name" value="P-loop_NTPase"/>
</dbReference>
<dbReference type="InterPro" id="IPR050496">
    <property type="entry name" value="SNF2_RAD54_helicase_repair"/>
</dbReference>
<dbReference type="SUPFAM" id="SSF52540">
    <property type="entry name" value="P-loop containing nucleoside triphosphate hydrolases"/>
    <property type="match status" value="1"/>
</dbReference>
<dbReference type="SMART" id="SM00490">
    <property type="entry name" value="HELICc"/>
    <property type="match status" value="1"/>
</dbReference>
<feature type="non-terminal residue" evidence="3">
    <location>
        <position position="1"/>
    </location>
</feature>
<organism evidence="3 4">
    <name type="scientific">Eragrostis curvula</name>
    <name type="common">weeping love grass</name>
    <dbReference type="NCBI Taxonomy" id="38414"/>
    <lineage>
        <taxon>Eukaryota</taxon>
        <taxon>Viridiplantae</taxon>
        <taxon>Streptophyta</taxon>
        <taxon>Embryophyta</taxon>
        <taxon>Tracheophyta</taxon>
        <taxon>Spermatophyta</taxon>
        <taxon>Magnoliopsida</taxon>
        <taxon>Liliopsida</taxon>
        <taxon>Poales</taxon>
        <taxon>Poaceae</taxon>
        <taxon>PACMAD clade</taxon>
        <taxon>Chloridoideae</taxon>
        <taxon>Eragrostideae</taxon>
        <taxon>Eragrostidinae</taxon>
        <taxon>Eragrostis</taxon>
    </lineage>
</organism>
<dbReference type="PROSITE" id="PS51194">
    <property type="entry name" value="HELICASE_CTER"/>
    <property type="match status" value="1"/>
</dbReference>
<protein>
    <recommendedName>
        <fullName evidence="2">Helicase C-terminal domain-containing protein</fullName>
    </recommendedName>
</protein>
<feature type="domain" description="Helicase C-terminal" evidence="2">
    <location>
        <begin position="63"/>
        <end position="220"/>
    </location>
</feature>
<evidence type="ECO:0000313" key="3">
    <source>
        <dbReference type="EMBL" id="TVU23931.1"/>
    </source>
</evidence>
<dbReference type="Pfam" id="PF00271">
    <property type="entry name" value="Helicase_C"/>
    <property type="match status" value="1"/>
</dbReference>
<comment type="caution">
    <text evidence="3">The sequence shown here is derived from an EMBL/GenBank/DDBJ whole genome shotgun (WGS) entry which is preliminary data.</text>
</comment>
<dbReference type="GO" id="GO:0016787">
    <property type="term" value="F:hydrolase activity"/>
    <property type="evidence" value="ECO:0007669"/>
    <property type="project" value="UniProtKB-KW"/>
</dbReference>